<dbReference type="AlphaFoldDB" id="A0A3M9N2P8"/>
<dbReference type="GO" id="GO:0006644">
    <property type="term" value="P:phospholipid metabolic process"/>
    <property type="evidence" value="ECO:0007669"/>
    <property type="project" value="TreeGrafter"/>
</dbReference>
<dbReference type="GO" id="GO:0006580">
    <property type="term" value="P:ethanolamine metabolic process"/>
    <property type="evidence" value="ECO:0007669"/>
    <property type="project" value="TreeGrafter"/>
</dbReference>
<dbReference type="Proteomes" id="UP000271010">
    <property type="component" value="Unassembled WGS sequence"/>
</dbReference>
<dbReference type="EMBL" id="RJJE01000003">
    <property type="protein sequence ID" value="RNI32016.1"/>
    <property type="molecule type" value="Genomic_DNA"/>
</dbReference>
<sequence length="309" mass="35101">MRLKQFTIVPAFLLLLSCNPSKQISTPVSRNSLETILKEFHDPHGKQVLVVAHRGDWRNAPENSLQAIQNAIDMGVDIMEIDIQKTKDGHLVLMHDQTLERTTNGKGKVADHTLAQLKKLYLKGGHGVVTEHRVPTLEEAMLLMKGKVMVNLDKGYDYFKEAHAVLEATGTLRQTILKSGHPYAKIAQENGDVLRQVPFMPVVWLEKKETRQIMADYQRELNPPAFEIVFKTDTSAVLKEFNAIKKAGARVWVNTLWPSLNARHHDDLAVEGKQADQSWGWVLDRGSNIIQTDRPKELLEYLRKRGLHQ</sequence>
<dbReference type="GO" id="GO:0070291">
    <property type="term" value="P:N-acylethanolamine metabolic process"/>
    <property type="evidence" value="ECO:0007669"/>
    <property type="project" value="TreeGrafter"/>
</dbReference>
<dbReference type="InterPro" id="IPR030395">
    <property type="entry name" value="GP_PDE_dom"/>
</dbReference>
<dbReference type="InterPro" id="IPR017946">
    <property type="entry name" value="PLC-like_Pdiesterase_TIM-brl"/>
</dbReference>
<comment type="caution">
    <text evidence="2">The sequence shown here is derived from an EMBL/GenBank/DDBJ whole genome shotgun (WGS) entry which is preliminary data.</text>
</comment>
<dbReference type="CDD" id="cd08566">
    <property type="entry name" value="GDPD_AtGDE_like"/>
    <property type="match status" value="1"/>
</dbReference>
<dbReference type="PANTHER" id="PTHR46320">
    <property type="entry name" value="GLYCEROPHOSPHODIESTER PHOSPHODIESTERASE 1"/>
    <property type="match status" value="1"/>
</dbReference>
<dbReference type="Gene3D" id="3.20.20.190">
    <property type="entry name" value="Phosphatidylinositol (PI) phosphodiesterase"/>
    <property type="match status" value="1"/>
</dbReference>
<accession>A0A3M9N2P8</accession>
<dbReference type="PROSITE" id="PS51704">
    <property type="entry name" value="GP_PDE"/>
    <property type="match status" value="1"/>
</dbReference>
<dbReference type="OrthoDB" id="384721at2"/>
<dbReference type="SUPFAM" id="SSF51695">
    <property type="entry name" value="PLC-like phosphodiesterases"/>
    <property type="match status" value="1"/>
</dbReference>
<dbReference type="Pfam" id="PF03009">
    <property type="entry name" value="GDPD"/>
    <property type="match status" value="1"/>
</dbReference>
<dbReference type="Pfam" id="PF16387">
    <property type="entry name" value="DUF4996"/>
    <property type="match status" value="1"/>
</dbReference>
<keyword evidence="3" id="KW-1185">Reference proteome</keyword>
<evidence type="ECO:0000313" key="2">
    <source>
        <dbReference type="EMBL" id="RNI32016.1"/>
    </source>
</evidence>
<dbReference type="InterPro" id="IPR032160">
    <property type="entry name" value="DUF4996"/>
</dbReference>
<evidence type="ECO:0000313" key="3">
    <source>
        <dbReference type="Proteomes" id="UP000271010"/>
    </source>
</evidence>
<reference evidence="2 3" key="1">
    <citation type="submission" date="2018-11" db="EMBL/GenBank/DDBJ databases">
        <title>Rufibacter latericius sp. nov., isolated from water in Baiyang Lake.</title>
        <authorList>
            <person name="Yang Y."/>
        </authorList>
    </citation>
    <scope>NUCLEOTIDE SEQUENCE [LARGE SCALE GENOMIC DNA]</scope>
    <source>
        <strain evidence="2 3">MCC P1</strain>
    </source>
</reference>
<dbReference type="RefSeq" id="WP_123132153.1">
    <property type="nucleotide sequence ID" value="NZ_RJJE01000003.1"/>
</dbReference>
<dbReference type="PANTHER" id="PTHR46320:SF1">
    <property type="entry name" value="GLYCEROPHOSPHODIESTER PHOSPHODIESTERASE 1"/>
    <property type="match status" value="1"/>
</dbReference>
<name>A0A3M9N2P8_9BACT</name>
<dbReference type="GO" id="GO:0008889">
    <property type="term" value="F:glycerophosphodiester phosphodiesterase activity"/>
    <property type="evidence" value="ECO:0007669"/>
    <property type="project" value="TreeGrafter"/>
</dbReference>
<protein>
    <submittedName>
        <fullName evidence="2">Glycerophosphodiester phosphodiesterase</fullName>
    </submittedName>
</protein>
<proteinExistence type="predicted"/>
<organism evidence="2 3">
    <name type="scientific">Rufibacter immobilis</name>
    <dbReference type="NCBI Taxonomy" id="1348778"/>
    <lineage>
        <taxon>Bacteria</taxon>
        <taxon>Pseudomonadati</taxon>
        <taxon>Bacteroidota</taxon>
        <taxon>Cytophagia</taxon>
        <taxon>Cytophagales</taxon>
        <taxon>Hymenobacteraceae</taxon>
        <taxon>Rufibacter</taxon>
    </lineage>
</organism>
<gene>
    <name evidence="2" type="ORF">EFA69_05825</name>
</gene>
<dbReference type="PROSITE" id="PS51257">
    <property type="entry name" value="PROKAR_LIPOPROTEIN"/>
    <property type="match status" value="1"/>
</dbReference>
<dbReference type="GO" id="GO:0005886">
    <property type="term" value="C:plasma membrane"/>
    <property type="evidence" value="ECO:0007669"/>
    <property type="project" value="TreeGrafter"/>
</dbReference>
<evidence type="ECO:0000259" key="1">
    <source>
        <dbReference type="PROSITE" id="PS51704"/>
    </source>
</evidence>
<feature type="domain" description="GP-PDE" evidence="1">
    <location>
        <begin position="48"/>
        <end position="302"/>
    </location>
</feature>